<feature type="compositionally biased region" description="Polar residues" evidence="4">
    <location>
        <begin position="262"/>
        <end position="274"/>
    </location>
</feature>
<dbReference type="Pfam" id="PF00400">
    <property type="entry name" value="WD40"/>
    <property type="match status" value="9"/>
</dbReference>
<gene>
    <name evidence="7" type="ordered locus">GPOL_c37260</name>
</gene>
<evidence type="ECO:0000313" key="7">
    <source>
        <dbReference type="EMBL" id="AFA74738.1"/>
    </source>
</evidence>
<feature type="repeat" description="WD" evidence="3">
    <location>
        <begin position="899"/>
        <end position="923"/>
    </location>
</feature>
<evidence type="ECO:0000259" key="6">
    <source>
        <dbReference type="Pfam" id="PF20703"/>
    </source>
</evidence>
<dbReference type="SUPFAM" id="SSF50998">
    <property type="entry name" value="Quinoprotein alcohol dehydrogenase-like"/>
    <property type="match status" value="1"/>
</dbReference>
<protein>
    <submittedName>
        <fullName evidence="7">WD-40 repeat-containing protein</fullName>
    </submittedName>
</protein>
<feature type="transmembrane region" description="Helical" evidence="5">
    <location>
        <begin position="611"/>
        <end position="632"/>
    </location>
</feature>
<proteinExistence type="predicted"/>
<dbReference type="Pfam" id="PF20703">
    <property type="entry name" value="nSTAND1"/>
    <property type="match status" value="1"/>
</dbReference>
<dbReference type="EMBL" id="CP003119">
    <property type="protein sequence ID" value="AFA74738.1"/>
    <property type="molecule type" value="Genomic_DNA"/>
</dbReference>
<name>H6N2W1_GORPV</name>
<keyword evidence="5" id="KW-0812">Transmembrane</keyword>
<keyword evidence="2" id="KW-0677">Repeat</keyword>
<feature type="region of interest" description="Disordered" evidence="4">
    <location>
        <begin position="213"/>
        <end position="286"/>
    </location>
</feature>
<feature type="repeat" description="WD" evidence="3">
    <location>
        <begin position="1208"/>
        <end position="1238"/>
    </location>
</feature>
<feature type="repeat" description="WD" evidence="3">
    <location>
        <begin position="698"/>
        <end position="747"/>
    </location>
</feature>
<dbReference type="InterPro" id="IPR049052">
    <property type="entry name" value="nSTAND1"/>
</dbReference>
<evidence type="ECO:0000256" key="5">
    <source>
        <dbReference type="SAM" id="Phobius"/>
    </source>
</evidence>
<feature type="repeat" description="WD" evidence="3">
    <location>
        <begin position="844"/>
        <end position="877"/>
    </location>
</feature>
<feature type="compositionally biased region" description="Low complexity" evidence="4">
    <location>
        <begin position="248"/>
        <end position="259"/>
    </location>
</feature>
<dbReference type="SMART" id="SM00320">
    <property type="entry name" value="WD40"/>
    <property type="match status" value="11"/>
</dbReference>
<feature type="repeat" description="WD" evidence="3">
    <location>
        <begin position="1127"/>
        <end position="1150"/>
    </location>
</feature>
<dbReference type="InterPro" id="IPR050505">
    <property type="entry name" value="WDR55/POC1"/>
</dbReference>
<evidence type="ECO:0000256" key="4">
    <source>
        <dbReference type="SAM" id="MobiDB-lite"/>
    </source>
</evidence>
<dbReference type="SUPFAM" id="SSF52540">
    <property type="entry name" value="P-loop containing nucleoside triphosphate hydrolases"/>
    <property type="match status" value="2"/>
</dbReference>
<feature type="repeat" description="WD" evidence="3">
    <location>
        <begin position="935"/>
        <end position="976"/>
    </location>
</feature>
<keyword evidence="5" id="KW-0472">Membrane</keyword>
<dbReference type="GeneID" id="90160740"/>
<dbReference type="InterPro" id="IPR019775">
    <property type="entry name" value="WD40_repeat_CS"/>
</dbReference>
<evidence type="ECO:0000256" key="3">
    <source>
        <dbReference type="PROSITE-ProRule" id="PRU00221"/>
    </source>
</evidence>
<dbReference type="PANTHER" id="PTHR44019:SF8">
    <property type="entry name" value="POC1 CENTRIOLAR PROTEIN HOMOLOG"/>
    <property type="match status" value="1"/>
</dbReference>
<dbReference type="InterPro" id="IPR015943">
    <property type="entry name" value="WD40/YVTN_repeat-like_dom_sf"/>
</dbReference>
<dbReference type="RefSeq" id="WP_014361077.1">
    <property type="nucleotide sequence ID" value="NC_016906.1"/>
</dbReference>
<dbReference type="InterPro" id="IPR020472">
    <property type="entry name" value="WD40_PAC1"/>
</dbReference>
<dbReference type="KEGG" id="gpo:GPOL_c37260"/>
<feature type="repeat" description="WD" evidence="3">
    <location>
        <begin position="1024"/>
        <end position="1065"/>
    </location>
</feature>
<keyword evidence="5" id="KW-1133">Transmembrane helix</keyword>
<feature type="domain" description="Novel STAND NTPase 1" evidence="6">
    <location>
        <begin position="127"/>
        <end position="566"/>
    </location>
</feature>
<sequence length="1364" mass="144079">MTTRLSDASAVDGPGRFGSQLHALFTAAGSPTLAATIAGAARIAPGRGEVSVQRLSDWRRGRHLPARFETLEPVLAWLILQAQSRGADSPSLSDWRRWWSVANGTRTRDAGPSKRRTAEPIPTLAGPYPGLGVMTADDRDVFFGRDRVLDELAALIGAADRDRELSPAMVLVTGVSGAGKSSLLRAGLARLAERPENRWEVRARPAVALLDDADGEGAEGAGGDEPAGQPDVEQPDAEQPDADQHNAEQSSTEQPSTEESGTDQPSTEESSTDQPGADPDTGLDDHAAAPTLTVQVVDQLEQVLVGQSRRAPRVQQLMEALGGLASEPGTVVVVGARADMYEMASTLEPVASAWQHRSIVVPPMTDTELEEVIAAPARVSGIRVDKGLAPTILSDLRGLTGRRGPVEDRAGQLPLVAHVLSVMWATRAGATLTVSGYHAAGGVSSAIAESAEAMWLALTPAHRVTAQRLLLSLIHISDGVTARRPRRFADLVALGDDRAGTVAVIEALSESRLVTVSDQQVQIIHDVVLSAWPRLSELIERTRDSAPVLERVTSDATEWDRQGRDTSLLYNPTRYAWAAQVADDPVLGSVARDFLDAGRHHIDTQRRRRRWAIAAVSLLAVISVVAAGVAIFSNVALARESDNARFSALLSSAGRLAQTDPGLAAQLAVGAWRIHPDNPLARMRVLQTQQLPLPISARQGHQGSVYDLGLTSGGAGGTGAGGRLLATASYDRSVRLWRADNPRDIVAAGPALRGYGSFVTSVDFRPGSPTLASADGEGKIAVWDIADVTHPVRTQTLQSPYGTGTSYILRYDRTGRVLATTHDNGVVTLWDTTAPGGYRAVSAIRDHTGPVRTVALSPTRPVLVAGSDDGTISLSDIADPAAPVHLSDLRDGIDSGWHSVAISPDGTLLAAGRDDGTVAVWNIADPRSPIALGRVRAHGAAIWSVGFSADGRSLISAGLDGFARRWDVGTDGTSASADLLTELGVPMRTSGGAFFTAREIAPQVILTAGGAGTIQAWDIPASPQPAHSLPITQTSVSPDGTTLATSAADQTIALWNLPRGRAPTELSRISAQPRPSGGYVTAFNRTGTILASAFTGGGEVDLYDISDRRAPRRLVTLPVQTRHTFPLAFDPTRDLLVTGSSDNSIQLWDVADPHAPRMLGQPFATADGFIEDVQFGPDGGDLVVADAAHRITRWDIDDPQNPHLAQQMTSHTSAVNAAVFSPDGRFIYGGADDQTISVTAVGSETAARVRVPAGVRVTSLSVSADGTTLVVGADLSVQLWDISKPDAPKPIARDESITAESAYVREPMIAPNDVIYAGGRSDLQWWTIDAGAVASRVCAADNHIDRGTWDEFAEGVGYPDICPG</sequence>
<dbReference type="PROSITE" id="PS50082">
    <property type="entry name" value="WD_REPEATS_2"/>
    <property type="match status" value="8"/>
</dbReference>
<keyword evidence="1 3" id="KW-0853">WD repeat</keyword>
<evidence type="ECO:0000313" key="8">
    <source>
        <dbReference type="Proteomes" id="UP000009154"/>
    </source>
</evidence>
<dbReference type="CDD" id="cd00200">
    <property type="entry name" value="WD40"/>
    <property type="match status" value="1"/>
</dbReference>
<dbReference type="PANTHER" id="PTHR44019">
    <property type="entry name" value="WD REPEAT-CONTAINING PROTEIN 55"/>
    <property type="match status" value="1"/>
</dbReference>
<evidence type="ECO:0000256" key="2">
    <source>
        <dbReference type="ARBA" id="ARBA00022737"/>
    </source>
</evidence>
<reference evidence="7 8" key="1">
    <citation type="journal article" date="2012" name="Appl. Environ. Microbiol.">
        <title>Involvement of two latex-clearing proteins during rubber degradation and insights into the subsequent degradation pathway revealed by the genome sequence of Gordonia polyisoprenivorans strain VH2.</title>
        <authorList>
            <person name="Hiessl S."/>
            <person name="Schuldes J."/>
            <person name="Thurmer A."/>
            <person name="Halbsguth T."/>
            <person name="Broker D."/>
            <person name="Angelov A."/>
            <person name="Liebl W."/>
            <person name="Daniel R."/>
            <person name="Steinbuchel A."/>
        </authorList>
    </citation>
    <scope>NUCLEOTIDE SEQUENCE [LARGE SCALE GENOMIC DNA]</scope>
    <source>
        <strain evidence="8">DSM 44266 / VH2</strain>
    </source>
</reference>
<keyword evidence="8" id="KW-1185">Reference proteome</keyword>
<dbReference type="InterPro" id="IPR027417">
    <property type="entry name" value="P-loop_NTPase"/>
</dbReference>
<dbReference type="Proteomes" id="UP000009154">
    <property type="component" value="Chromosome"/>
</dbReference>
<organism evidence="7 8">
    <name type="scientific">Gordonia polyisoprenivorans (strain DSM 44266 / VH2)</name>
    <dbReference type="NCBI Taxonomy" id="1112204"/>
    <lineage>
        <taxon>Bacteria</taxon>
        <taxon>Bacillati</taxon>
        <taxon>Actinomycetota</taxon>
        <taxon>Actinomycetes</taxon>
        <taxon>Mycobacteriales</taxon>
        <taxon>Gordoniaceae</taxon>
        <taxon>Gordonia</taxon>
    </lineage>
</organism>
<dbReference type="eggNOG" id="COG2319">
    <property type="taxonomic scope" value="Bacteria"/>
</dbReference>
<dbReference type="HOGENOM" id="CLU_002352_0_2_11"/>
<dbReference type="InterPro" id="IPR011047">
    <property type="entry name" value="Quinoprotein_ADH-like_sf"/>
</dbReference>
<accession>H6N2W1</accession>
<dbReference type="InterPro" id="IPR011044">
    <property type="entry name" value="Quino_amine_DH_bsu"/>
</dbReference>
<dbReference type="PRINTS" id="PR00320">
    <property type="entry name" value="GPROTEINBRPT"/>
</dbReference>
<feature type="repeat" description="WD" evidence="3">
    <location>
        <begin position="752"/>
        <end position="785"/>
    </location>
</feature>
<dbReference type="PROSITE" id="PS00678">
    <property type="entry name" value="WD_REPEATS_1"/>
    <property type="match status" value="3"/>
</dbReference>
<dbReference type="STRING" id="1112204.GPOL_c37260"/>
<evidence type="ECO:0000256" key="1">
    <source>
        <dbReference type="ARBA" id="ARBA00022574"/>
    </source>
</evidence>
<dbReference type="PROSITE" id="PS50294">
    <property type="entry name" value="WD_REPEATS_REGION"/>
    <property type="match status" value="6"/>
</dbReference>
<dbReference type="SUPFAM" id="SSF50969">
    <property type="entry name" value="YVTN repeat-like/Quinoprotein amine dehydrogenase"/>
    <property type="match status" value="1"/>
</dbReference>
<dbReference type="InterPro" id="IPR001680">
    <property type="entry name" value="WD40_rpt"/>
</dbReference>
<dbReference type="Gene3D" id="2.130.10.10">
    <property type="entry name" value="YVTN repeat-like/Quinoprotein amine dehydrogenase"/>
    <property type="match status" value="4"/>
</dbReference>